<sequence length="56" mass="6424">MLERSCSSRHLKLYGLHCMCPTRPTIAWASIIQRLAPNGTSRSTMYVLFSFFRVST</sequence>
<dbReference type="AlphaFoldDB" id="A0A9P0KXI3"/>
<gene>
    <name evidence="1" type="ORF">ACAOBT_LOCUS15761</name>
</gene>
<protein>
    <submittedName>
        <fullName evidence="1">Uncharacterized protein</fullName>
    </submittedName>
</protein>
<accession>A0A9P0KXI3</accession>
<reference evidence="1" key="1">
    <citation type="submission" date="2022-03" db="EMBL/GenBank/DDBJ databases">
        <authorList>
            <person name="Sayadi A."/>
        </authorList>
    </citation>
    <scope>NUCLEOTIDE SEQUENCE</scope>
</reference>
<organism evidence="1 2">
    <name type="scientific">Acanthoscelides obtectus</name>
    <name type="common">Bean weevil</name>
    <name type="synonym">Bruchus obtectus</name>
    <dbReference type="NCBI Taxonomy" id="200917"/>
    <lineage>
        <taxon>Eukaryota</taxon>
        <taxon>Metazoa</taxon>
        <taxon>Ecdysozoa</taxon>
        <taxon>Arthropoda</taxon>
        <taxon>Hexapoda</taxon>
        <taxon>Insecta</taxon>
        <taxon>Pterygota</taxon>
        <taxon>Neoptera</taxon>
        <taxon>Endopterygota</taxon>
        <taxon>Coleoptera</taxon>
        <taxon>Polyphaga</taxon>
        <taxon>Cucujiformia</taxon>
        <taxon>Chrysomeloidea</taxon>
        <taxon>Chrysomelidae</taxon>
        <taxon>Bruchinae</taxon>
        <taxon>Bruchini</taxon>
        <taxon>Acanthoscelides</taxon>
    </lineage>
</organism>
<keyword evidence="2" id="KW-1185">Reference proteome</keyword>
<dbReference type="EMBL" id="CAKOFQ010006946">
    <property type="protein sequence ID" value="CAH1983815.1"/>
    <property type="molecule type" value="Genomic_DNA"/>
</dbReference>
<dbReference type="Proteomes" id="UP001152888">
    <property type="component" value="Unassembled WGS sequence"/>
</dbReference>
<proteinExistence type="predicted"/>
<evidence type="ECO:0000313" key="1">
    <source>
        <dbReference type="EMBL" id="CAH1983815.1"/>
    </source>
</evidence>
<comment type="caution">
    <text evidence="1">The sequence shown here is derived from an EMBL/GenBank/DDBJ whole genome shotgun (WGS) entry which is preliminary data.</text>
</comment>
<name>A0A9P0KXI3_ACAOB</name>
<evidence type="ECO:0000313" key="2">
    <source>
        <dbReference type="Proteomes" id="UP001152888"/>
    </source>
</evidence>